<accession>A0A507EEN6</accession>
<name>A0A507EEN6_9FUNG</name>
<dbReference type="PANTHER" id="PTHR43431:SF7">
    <property type="entry name" value="OXIDOREDUCTASE, SHORT CHAIN DEHYDROGENASE_REDUCTASE FAMILY (AFU_ORTHOLOGUE AFUA_5G14000)"/>
    <property type="match status" value="1"/>
</dbReference>
<dbReference type="PANTHER" id="PTHR43431">
    <property type="entry name" value="OXIDOREDUCTASE, SHORT CHAIN DEHYDROGENASE/REDUCTASE FAMILY (AFU_ORTHOLOGUE AFUA_5G14000)"/>
    <property type="match status" value="1"/>
</dbReference>
<dbReference type="SUPFAM" id="SSF51735">
    <property type="entry name" value="NAD(P)-binding Rossmann-fold domains"/>
    <property type="match status" value="1"/>
</dbReference>
<dbReference type="Gene3D" id="3.40.50.720">
    <property type="entry name" value="NAD(P)-binding Rossmann-like Domain"/>
    <property type="match status" value="1"/>
</dbReference>
<dbReference type="STRING" id="246404.A0A507EEN6"/>
<protein>
    <submittedName>
        <fullName evidence="1">Uncharacterized protein</fullName>
    </submittedName>
</protein>
<dbReference type="PRINTS" id="PR00081">
    <property type="entry name" value="GDHRDH"/>
</dbReference>
<dbReference type="AlphaFoldDB" id="A0A507EEN6"/>
<dbReference type="OrthoDB" id="5399006at2759"/>
<comment type="caution">
    <text evidence="1">The sequence shown here is derived from an EMBL/GenBank/DDBJ whole genome shotgun (WGS) entry which is preliminary data.</text>
</comment>
<gene>
    <name evidence="1" type="ORF">CcCBS67573_g08845</name>
</gene>
<dbReference type="Pfam" id="PF00106">
    <property type="entry name" value="adh_short"/>
    <property type="match status" value="1"/>
</dbReference>
<keyword evidence="2" id="KW-1185">Reference proteome</keyword>
<dbReference type="InterPro" id="IPR002347">
    <property type="entry name" value="SDR_fam"/>
</dbReference>
<organism evidence="1 2">
    <name type="scientific">Chytriomyces confervae</name>
    <dbReference type="NCBI Taxonomy" id="246404"/>
    <lineage>
        <taxon>Eukaryota</taxon>
        <taxon>Fungi</taxon>
        <taxon>Fungi incertae sedis</taxon>
        <taxon>Chytridiomycota</taxon>
        <taxon>Chytridiomycota incertae sedis</taxon>
        <taxon>Chytridiomycetes</taxon>
        <taxon>Chytridiales</taxon>
        <taxon>Chytriomycetaceae</taxon>
        <taxon>Chytriomyces</taxon>
    </lineage>
</organism>
<proteinExistence type="predicted"/>
<reference evidence="1 2" key="1">
    <citation type="journal article" date="2019" name="Sci. Rep.">
        <title>Comparative genomics of chytrid fungi reveal insights into the obligate biotrophic and pathogenic lifestyle of Synchytrium endobioticum.</title>
        <authorList>
            <person name="van de Vossenberg B.T.L.H."/>
            <person name="Warris S."/>
            <person name="Nguyen H.D.T."/>
            <person name="van Gent-Pelzer M.P.E."/>
            <person name="Joly D.L."/>
            <person name="van de Geest H.C."/>
            <person name="Bonants P.J.M."/>
            <person name="Smith D.S."/>
            <person name="Levesque C.A."/>
            <person name="van der Lee T.A.J."/>
        </authorList>
    </citation>
    <scope>NUCLEOTIDE SEQUENCE [LARGE SCALE GENOMIC DNA]</scope>
    <source>
        <strain evidence="1 2">CBS 675.73</strain>
    </source>
</reference>
<evidence type="ECO:0000313" key="2">
    <source>
        <dbReference type="Proteomes" id="UP000320333"/>
    </source>
</evidence>
<dbReference type="Proteomes" id="UP000320333">
    <property type="component" value="Unassembled WGS sequence"/>
</dbReference>
<dbReference type="EMBL" id="QEAP01000646">
    <property type="protein sequence ID" value="TPX62242.1"/>
    <property type="molecule type" value="Genomic_DNA"/>
</dbReference>
<evidence type="ECO:0000313" key="1">
    <source>
        <dbReference type="EMBL" id="TPX62242.1"/>
    </source>
</evidence>
<dbReference type="InterPro" id="IPR036291">
    <property type="entry name" value="NAD(P)-bd_dom_sf"/>
</dbReference>
<sequence length="238" mass="25374">MAHNLLKTVVIAGVGPGVGSATARAFQKEGYHVALLSRSMDYLSSLANELGNATAVQCDLTDKDSVASAARAISGMPPVEVVVLNVGGPSTFRRGSVLDMDADDLAKAVSARTVGPLRLLQHLLPSMIERKEGSIFFTGATASLRGSANFAYVAVPAFSTRALAESTARELMPLGLHVSHLVLDGIVDSENARGWKPDAGPDDLIQPSRVADTFLMLHRQPKSVWTFELIVRPANEIW</sequence>